<proteinExistence type="predicted"/>
<evidence type="ECO:0000313" key="2">
    <source>
        <dbReference type="EMBL" id="MBU9739450.1"/>
    </source>
</evidence>
<evidence type="ECO:0000256" key="1">
    <source>
        <dbReference type="SAM" id="Phobius"/>
    </source>
</evidence>
<keyword evidence="3" id="KW-1185">Reference proteome</keyword>
<gene>
    <name evidence="2" type="ORF">KTH89_23215</name>
</gene>
<reference evidence="2" key="1">
    <citation type="submission" date="2021-06" db="EMBL/GenBank/DDBJ databases">
        <title>Description of novel taxa of the family Lachnospiraceae.</title>
        <authorList>
            <person name="Chaplin A.V."/>
            <person name="Sokolova S.R."/>
            <person name="Pikina A.P."/>
            <person name="Korzhanova M."/>
            <person name="Belova V."/>
            <person name="Korostin D."/>
            <person name="Efimov B.A."/>
        </authorList>
    </citation>
    <scope>NUCLEOTIDE SEQUENCE</scope>
    <source>
        <strain evidence="2">ASD5720</strain>
    </source>
</reference>
<keyword evidence="1" id="KW-1133">Transmembrane helix</keyword>
<dbReference type="InterPro" id="IPR046140">
    <property type="entry name" value="DUF6142"/>
</dbReference>
<name>A0A949K5E9_9FIRM</name>
<organism evidence="2 3">
    <name type="scientific">Diplocloster agilis</name>
    <dbReference type="NCBI Taxonomy" id="2850323"/>
    <lineage>
        <taxon>Bacteria</taxon>
        <taxon>Bacillati</taxon>
        <taxon>Bacillota</taxon>
        <taxon>Clostridia</taxon>
        <taxon>Lachnospirales</taxon>
        <taxon>Lachnospiraceae</taxon>
        <taxon>Diplocloster</taxon>
    </lineage>
</organism>
<accession>A0A949K5E9</accession>
<sequence>MAKKRGYKFTNKRHSGKGIFSTVVAALSIVLFGLMIYLSYRSKGSGELYIGSVGVVAIIMAAVGLVYGLRGFQEKERYKLFPTLGSLMSVLILAVWVGIYLIGF</sequence>
<dbReference type="AlphaFoldDB" id="A0A949K5E9"/>
<dbReference type="Proteomes" id="UP000712157">
    <property type="component" value="Unassembled WGS sequence"/>
</dbReference>
<dbReference type="RefSeq" id="WP_158348143.1">
    <property type="nucleotide sequence ID" value="NZ_JAHQCW010000060.1"/>
</dbReference>
<protein>
    <submittedName>
        <fullName evidence="2">Uncharacterized protein</fullName>
    </submittedName>
</protein>
<keyword evidence="1" id="KW-0812">Transmembrane</keyword>
<comment type="caution">
    <text evidence="2">The sequence shown here is derived from an EMBL/GenBank/DDBJ whole genome shotgun (WGS) entry which is preliminary data.</text>
</comment>
<dbReference type="Pfam" id="PF19639">
    <property type="entry name" value="DUF6142"/>
    <property type="match status" value="1"/>
</dbReference>
<feature type="transmembrane region" description="Helical" evidence="1">
    <location>
        <begin position="46"/>
        <end position="68"/>
    </location>
</feature>
<feature type="transmembrane region" description="Helical" evidence="1">
    <location>
        <begin position="80"/>
        <end position="102"/>
    </location>
</feature>
<evidence type="ECO:0000313" key="3">
    <source>
        <dbReference type="Proteomes" id="UP000712157"/>
    </source>
</evidence>
<keyword evidence="1" id="KW-0472">Membrane</keyword>
<feature type="transmembrane region" description="Helical" evidence="1">
    <location>
        <begin position="20"/>
        <end position="40"/>
    </location>
</feature>
<dbReference type="EMBL" id="JAHQCW010000060">
    <property type="protein sequence ID" value="MBU9739450.1"/>
    <property type="molecule type" value="Genomic_DNA"/>
</dbReference>